<dbReference type="PANTHER" id="PTHR11705">
    <property type="entry name" value="PROTEASE FAMILY M14 CARBOXYPEPTIDASE A,B"/>
    <property type="match status" value="1"/>
</dbReference>
<evidence type="ECO:0000256" key="2">
    <source>
        <dbReference type="ARBA" id="ARBA00005988"/>
    </source>
</evidence>
<reference evidence="5" key="1">
    <citation type="journal article" date="2020" name="mSystems">
        <title>Genome- and Community-Level Interaction Insights into Carbon Utilization and Element Cycling Functions of Hydrothermarchaeota in Hydrothermal Sediment.</title>
        <authorList>
            <person name="Zhou Z."/>
            <person name="Liu Y."/>
            <person name="Xu W."/>
            <person name="Pan J."/>
            <person name="Luo Z.H."/>
            <person name="Li M."/>
        </authorList>
    </citation>
    <scope>NUCLEOTIDE SEQUENCE [LARGE SCALE GENOMIC DNA]</scope>
    <source>
        <strain evidence="5">SpSt-1217</strain>
    </source>
</reference>
<feature type="domain" description="Peptidase M14" evidence="4">
    <location>
        <begin position="37"/>
        <end position="126"/>
    </location>
</feature>
<feature type="chain" id="PRO_5032685644" description="Peptidase M14 domain-containing protein" evidence="3">
    <location>
        <begin position="23"/>
        <end position="267"/>
    </location>
</feature>
<dbReference type="GO" id="GO:0005615">
    <property type="term" value="C:extracellular space"/>
    <property type="evidence" value="ECO:0007669"/>
    <property type="project" value="TreeGrafter"/>
</dbReference>
<evidence type="ECO:0000313" key="5">
    <source>
        <dbReference type="EMBL" id="HDR50562.1"/>
    </source>
</evidence>
<dbReference type="Pfam" id="PF00246">
    <property type="entry name" value="Peptidase_M14"/>
    <property type="match status" value="1"/>
</dbReference>
<name>A0A831LG01_9BACT</name>
<evidence type="ECO:0000256" key="3">
    <source>
        <dbReference type="SAM" id="SignalP"/>
    </source>
</evidence>
<proteinExistence type="inferred from homology"/>
<feature type="non-terminal residue" evidence="5">
    <location>
        <position position="267"/>
    </location>
</feature>
<dbReference type="Gene3D" id="3.40.630.10">
    <property type="entry name" value="Zn peptidases"/>
    <property type="match status" value="1"/>
</dbReference>
<protein>
    <recommendedName>
        <fullName evidence="4">Peptidase M14 domain-containing protein</fullName>
    </recommendedName>
</protein>
<dbReference type="GO" id="GO:0004181">
    <property type="term" value="F:metallocarboxypeptidase activity"/>
    <property type="evidence" value="ECO:0007669"/>
    <property type="project" value="InterPro"/>
</dbReference>
<evidence type="ECO:0000256" key="1">
    <source>
        <dbReference type="ARBA" id="ARBA00001947"/>
    </source>
</evidence>
<dbReference type="GO" id="GO:0006508">
    <property type="term" value="P:proteolysis"/>
    <property type="evidence" value="ECO:0007669"/>
    <property type="project" value="InterPro"/>
</dbReference>
<comment type="similarity">
    <text evidence="2">Belongs to the peptidase M14 family.</text>
</comment>
<comment type="cofactor">
    <cofactor evidence="1">
        <name>Zn(2+)</name>
        <dbReference type="ChEBI" id="CHEBI:29105"/>
    </cofactor>
</comment>
<dbReference type="AlphaFoldDB" id="A0A831LG01"/>
<dbReference type="EMBL" id="DSDK01000164">
    <property type="protein sequence ID" value="HDR50562.1"/>
    <property type="molecule type" value="Genomic_DNA"/>
</dbReference>
<gene>
    <name evidence="5" type="ORF">ENN90_02925</name>
</gene>
<dbReference type="GO" id="GO:0008270">
    <property type="term" value="F:zinc ion binding"/>
    <property type="evidence" value="ECO:0007669"/>
    <property type="project" value="InterPro"/>
</dbReference>
<evidence type="ECO:0000259" key="4">
    <source>
        <dbReference type="Pfam" id="PF00246"/>
    </source>
</evidence>
<sequence>MVRRTIYYLLICLLFPMGAVFAQNNQPAGKYHTVSEIRQQLQSIAQTRPGTTKLHHIATSPGGEPVTVLEIGSHLSGVPAIFVGANFEGNIPISTEGAVRLAHMLLDSAAYTQALKWYILPLPNPDAAKGYFAQVKYGRTVNDAEINNDGDDAVNEDGYDDLNGDGFITQMRVKSPDGTWIASKEDPRIMVRADVQKGERGEYRLYSEGIDNDGDGLFNEDGEGGINIGIAFPHLFPSGNKEAGLWPGQTPEVYNILRFIFDRPEIA</sequence>
<dbReference type="Proteomes" id="UP000886047">
    <property type="component" value="Unassembled WGS sequence"/>
</dbReference>
<dbReference type="PANTHER" id="PTHR11705:SF89">
    <property type="entry name" value="PEPTIDASE M14 CARBOXYPEPTIDASE A DOMAIN-CONTAINING PROTEIN"/>
    <property type="match status" value="1"/>
</dbReference>
<dbReference type="InterPro" id="IPR000834">
    <property type="entry name" value="Peptidase_M14"/>
</dbReference>
<keyword evidence="3" id="KW-0732">Signal</keyword>
<comment type="caution">
    <text evidence="5">The sequence shown here is derived from an EMBL/GenBank/DDBJ whole genome shotgun (WGS) entry which is preliminary data.</text>
</comment>
<feature type="signal peptide" evidence="3">
    <location>
        <begin position="1"/>
        <end position="22"/>
    </location>
</feature>
<organism evidence="5">
    <name type="scientific">Mariniphaga anaerophila</name>
    <dbReference type="NCBI Taxonomy" id="1484053"/>
    <lineage>
        <taxon>Bacteria</taxon>
        <taxon>Pseudomonadati</taxon>
        <taxon>Bacteroidota</taxon>
        <taxon>Bacteroidia</taxon>
        <taxon>Marinilabiliales</taxon>
        <taxon>Prolixibacteraceae</taxon>
        <taxon>Mariniphaga</taxon>
    </lineage>
</organism>
<dbReference type="SUPFAM" id="SSF53187">
    <property type="entry name" value="Zn-dependent exopeptidases"/>
    <property type="match status" value="1"/>
</dbReference>
<accession>A0A831LG01</accession>